<evidence type="ECO:0000256" key="2">
    <source>
        <dbReference type="ARBA" id="ARBA00023125"/>
    </source>
</evidence>
<evidence type="ECO:0000259" key="5">
    <source>
        <dbReference type="PROSITE" id="PS51005"/>
    </source>
</evidence>
<comment type="caution">
    <text evidence="6">The sequence shown here is derived from an EMBL/GenBank/DDBJ whole genome shotgun (WGS) entry which is preliminary data.</text>
</comment>
<dbReference type="Gene3D" id="2.170.150.80">
    <property type="entry name" value="NAC domain"/>
    <property type="match status" value="1"/>
</dbReference>
<keyword evidence="4" id="KW-0539">Nucleus</keyword>
<keyword evidence="2" id="KW-0238">DNA-binding</keyword>
<keyword evidence="3" id="KW-0804">Transcription</keyword>
<evidence type="ECO:0000313" key="6">
    <source>
        <dbReference type="EMBL" id="KAK6938663.1"/>
    </source>
</evidence>
<organism evidence="6 7">
    <name type="scientific">Dillenia turbinata</name>
    <dbReference type="NCBI Taxonomy" id="194707"/>
    <lineage>
        <taxon>Eukaryota</taxon>
        <taxon>Viridiplantae</taxon>
        <taxon>Streptophyta</taxon>
        <taxon>Embryophyta</taxon>
        <taxon>Tracheophyta</taxon>
        <taxon>Spermatophyta</taxon>
        <taxon>Magnoliopsida</taxon>
        <taxon>eudicotyledons</taxon>
        <taxon>Gunneridae</taxon>
        <taxon>Pentapetalae</taxon>
        <taxon>Dilleniales</taxon>
        <taxon>Dilleniaceae</taxon>
        <taxon>Dillenia</taxon>
    </lineage>
</organism>
<sequence>MEEDPSKSSIAAVQKLPPGSRFYPSEEQLLCYYLSNKNNDSSKVIDVIGELDLYGHDPFDLPDCACFSYGFGGRKKHWYCYTARVLSEKKWRRGGGGFWKRSGRARDVVRRGGGVVLGMRRSFVFYLGKTVKAAVKTDWVLYEYSLPHDQKVSFVLCRVFVRSRCKNSVSEHVISSCAEESVAAVRHIGTQYDGGVTSELAEVEGKDDDAFNGENRRFEDGTNSAINNLITGGPISVAGLQFSSSIQQNDL</sequence>
<dbReference type="AlphaFoldDB" id="A0AAN8VPA2"/>
<dbReference type="GO" id="GO:0006355">
    <property type="term" value="P:regulation of DNA-templated transcription"/>
    <property type="evidence" value="ECO:0007669"/>
    <property type="project" value="InterPro"/>
</dbReference>
<protein>
    <submittedName>
        <fullName evidence="6">NAC domain</fullName>
    </submittedName>
</protein>
<keyword evidence="1" id="KW-0805">Transcription regulation</keyword>
<dbReference type="PANTHER" id="PTHR31744">
    <property type="entry name" value="PROTEIN CUP-SHAPED COTYLEDON 2-RELATED"/>
    <property type="match status" value="1"/>
</dbReference>
<name>A0AAN8VPA2_9MAGN</name>
<dbReference type="PROSITE" id="PS51005">
    <property type="entry name" value="NAC"/>
    <property type="match status" value="1"/>
</dbReference>
<dbReference type="GO" id="GO:0003677">
    <property type="term" value="F:DNA binding"/>
    <property type="evidence" value="ECO:0007669"/>
    <property type="project" value="UniProtKB-KW"/>
</dbReference>
<evidence type="ECO:0000256" key="1">
    <source>
        <dbReference type="ARBA" id="ARBA00023015"/>
    </source>
</evidence>
<gene>
    <name evidence="6" type="ORF">RJ641_032171</name>
</gene>
<proteinExistence type="predicted"/>
<dbReference type="EMBL" id="JBAMMX010000006">
    <property type="protein sequence ID" value="KAK6938663.1"/>
    <property type="molecule type" value="Genomic_DNA"/>
</dbReference>
<keyword evidence="7" id="KW-1185">Reference proteome</keyword>
<feature type="non-terminal residue" evidence="6">
    <location>
        <position position="251"/>
    </location>
</feature>
<reference evidence="6 7" key="1">
    <citation type="submission" date="2023-12" db="EMBL/GenBank/DDBJ databases">
        <title>A high-quality genome assembly for Dillenia turbinata (Dilleniales).</title>
        <authorList>
            <person name="Chanderbali A."/>
        </authorList>
    </citation>
    <scope>NUCLEOTIDE SEQUENCE [LARGE SCALE GENOMIC DNA]</scope>
    <source>
        <strain evidence="6">LSX21</strain>
        <tissue evidence="6">Leaf</tissue>
    </source>
</reference>
<dbReference type="SUPFAM" id="SSF101941">
    <property type="entry name" value="NAC domain"/>
    <property type="match status" value="1"/>
</dbReference>
<dbReference type="Proteomes" id="UP001370490">
    <property type="component" value="Unassembled WGS sequence"/>
</dbReference>
<evidence type="ECO:0000256" key="4">
    <source>
        <dbReference type="ARBA" id="ARBA00023242"/>
    </source>
</evidence>
<evidence type="ECO:0000313" key="7">
    <source>
        <dbReference type="Proteomes" id="UP001370490"/>
    </source>
</evidence>
<evidence type="ECO:0000256" key="3">
    <source>
        <dbReference type="ARBA" id="ARBA00023163"/>
    </source>
</evidence>
<dbReference type="InterPro" id="IPR003441">
    <property type="entry name" value="NAC-dom"/>
</dbReference>
<feature type="domain" description="NAC" evidence="5">
    <location>
        <begin position="16"/>
        <end position="162"/>
    </location>
</feature>
<accession>A0AAN8VPA2</accession>
<dbReference type="InterPro" id="IPR036093">
    <property type="entry name" value="NAC_dom_sf"/>
</dbReference>
<dbReference type="Pfam" id="PF02365">
    <property type="entry name" value="NAM"/>
    <property type="match status" value="1"/>
</dbReference>